<gene>
    <name evidence="4" type="ORF">PBAH0796_LOCUS6351</name>
</gene>
<dbReference type="InterPro" id="IPR027417">
    <property type="entry name" value="P-loop_NTPase"/>
</dbReference>
<dbReference type="Gene3D" id="3.40.50.300">
    <property type="entry name" value="P-loop containing nucleotide triphosphate hydrolases"/>
    <property type="match status" value="1"/>
</dbReference>
<evidence type="ECO:0000256" key="1">
    <source>
        <dbReference type="ARBA" id="ARBA00022679"/>
    </source>
</evidence>
<sequence>MVCVKRALVSIVVAILTASARTQSQTGAAADDRARWSNAVTTGTLDMREARDQAWRALPPDFDPPSSWPTENRCFSTPTSSANGTEYCLPTILGICCMGAGTSSLSMYLNHHPNLTYGATKEHRFLGKGALHAGVHSLARVHSERSDAAHYAAEFPLPPHTLAQGFDFSPMYVLRDGQRAAQRTRALLGEHTRFLVLHREPIEAMCKSLLRSNGQVEDCPFKPLTEQEAQQRCAVLARPFCLPDLLQPWLEEFPLRQFWLMRTQELAERPQELLINVSRFLQLPSYKYPPEVLQSRMHVRGVSRGGAYLGVAARNAMLARVAVPRKPFDRCVAAQMAPGTYLSGCSARLEQLRKQRLELPATCLDDALHAEFMATLVR</sequence>
<dbReference type="SUPFAM" id="SSF52540">
    <property type="entry name" value="P-loop containing nucleoside triphosphate hydrolases"/>
    <property type="match status" value="1"/>
</dbReference>
<evidence type="ECO:0000256" key="2">
    <source>
        <dbReference type="PIRSR" id="PIRSR637359-2"/>
    </source>
</evidence>
<proteinExistence type="predicted"/>
<feature type="signal peptide" evidence="3">
    <location>
        <begin position="1"/>
        <end position="22"/>
    </location>
</feature>
<dbReference type="GO" id="GO:0008146">
    <property type="term" value="F:sulfotransferase activity"/>
    <property type="evidence" value="ECO:0007669"/>
    <property type="project" value="InterPro"/>
</dbReference>
<keyword evidence="3" id="KW-0732">Signal</keyword>
<feature type="chain" id="PRO_5031141946" description="Protein-tyrosine sulfotransferase" evidence="3">
    <location>
        <begin position="23"/>
        <end position="378"/>
    </location>
</feature>
<dbReference type="AlphaFoldDB" id="A0A7S0A256"/>
<feature type="binding site" evidence="2">
    <location>
        <position position="199"/>
    </location>
    <ligand>
        <name>3'-phosphoadenylyl sulfate</name>
        <dbReference type="ChEBI" id="CHEBI:58339"/>
    </ligand>
</feature>
<dbReference type="PANTHER" id="PTHR10605">
    <property type="entry name" value="HEPARAN SULFATE SULFOTRANSFERASE"/>
    <property type="match status" value="1"/>
</dbReference>
<organism evidence="4">
    <name type="scientific">Pyrodinium bahamense</name>
    <dbReference type="NCBI Taxonomy" id="73915"/>
    <lineage>
        <taxon>Eukaryota</taxon>
        <taxon>Sar</taxon>
        <taxon>Alveolata</taxon>
        <taxon>Dinophyceae</taxon>
        <taxon>Gonyaulacales</taxon>
        <taxon>Pyrocystaceae</taxon>
        <taxon>Pyrodinium</taxon>
    </lineage>
</organism>
<evidence type="ECO:0000313" key="4">
    <source>
        <dbReference type="EMBL" id="CAD8350984.1"/>
    </source>
</evidence>
<accession>A0A7S0A256</accession>
<keyword evidence="1" id="KW-0808">Transferase</keyword>
<dbReference type="EMBL" id="HBEG01010782">
    <property type="protein sequence ID" value="CAD8350984.1"/>
    <property type="molecule type" value="Transcribed_RNA"/>
</dbReference>
<dbReference type="InterPro" id="IPR037359">
    <property type="entry name" value="NST/OST"/>
</dbReference>
<reference evidence="4" key="1">
    <citation type="submission" date="2021-01" db="EMBL/GenBank/DDBJ databases">
        <authorList>
            <person name="Corre E."/>
            <person name="Pelletier E."/>
            <person name="Niang G."/>
            <person name="Scheremetjew M."/>
            <person name="Finn R."/>
            <person name="Kale V."/>
            <person name="Holt S."/>
            <person name="Cochrane G."/>
            <person name="Meng A."/>
            <person name="Brown T."/>
            <person name="Cohen L."/>
        </authorList>
    </citation>
    <scope>NUCLEOTIDE SEQUENCE</scope>
    <source>
        <strain evidence="4">Pbaha01</strain>
    </source>
</reference>
<name>A0A7S0A256_9DINO</name>
<evidence type="ECO:0008006" key="5">
    <source>
        <dbReference type="Google" id="ProtNLM"/>
    </source>
</evidence>
<evidence type="ECO:0000256" key="3">
    <source>
        <dbReference type="SAM" id="SignalP"/>
    </source>
</evidence>
<dbReference type="PANTHER" id="PTHR10605:SF56">
    <property type="entry name" value="BIFUNCTIONAL HEPARAN SULFATE N-DEACETYLASE_N-SULFOTRANSFERASE"/>
    <property type="match status" value="1"/>
</dbReference>
<protein>
    <recommendedName>
        <fullName evidence="5">Protein-tyrosine sulfotransferase</fullName>
    </recommendedName>
</protein>